<evidence type="ECO:0000313" key="2">
    <source>
        <dbReference type="Proteomes" id="UP000053467"/>
    </source>
</evidence>
<evidence type="ECO:0008006" key="3">
    <source>
        <dbReference type="Google" id="ProtNLM"/>
    </source>
</evidence>
<dbReference type="PROSITE" id="PS51257">
    <property type="entry name" value="PROKAR_LIPOPROTEIN"/>
    <property type="match status" value="1"/>
</dbReference>
<dbReference type="EMBL" id="LGGX01000002">
    <property type="protein sequence ID" value="KUK87844.1"/>
    <property type="molecule type" value="Genomic_DNA"/>
</dbReference>
<accession>A0A101I3K5</accession>
<protein>
    <recommendedName>
        <fullName evidence="3">Lipoprotein</fullName>
    </recommendedName>
</protein>
<comment type="caution">
    <text evidence="1">The sequence shown here is derived from an EMBL/GenBank/DDBJ whole genome shotgun (WGS) entry which is preliminary data.</text>
</comment>
<dbReference type="Proteomes" id="UP000053467">
    <property type="component" value="Unassembled WGS sequence"/>
</dbReference>
<evidence type="ECO:0000313" key="1">
    <source>
        <dbReference type="EMBL" id="KUK87844.1"/>
    </source>
</evidence>
<name>A0A101I3K5_UNCT6</name>
<sequence>MVKRFSFFSIVFLLLFSLSCSLLPWVKDPNNIYDWSSNFKEDVTYYYKSTYYISAINYTTTYNYQWKVVDVTEKTDKKVYTINDDGQTRFLVVDKDENLIFYGKDEYFSGFSEDEVLLEAPVTIDNSWIYKSETRKVSVIDTTVEITAGKYNDVVKVKIVEDDYYGYLYWSVSKGLIYKYIEYTNGNYTKVELIDVNE</sequence>
<organism evidence="1 2">
    <name type="scientific">candidate division TA06 bacterium 34_109</name>
    <dbReference type="NCBI Taxonomy" id="1635277"/>
    <lineage>
        <taxon>Bacteria</taxon>
        <taxon>Bacteria division TA06</taxon>
    </lineage>
</organism>
<reference evidence="2" key="1">
    <citation type="journal article" date="2015" name="MBio">
        <title>Genome-Resolved Metagenomic Analysis Reveals Roles for Candidate Phyla and Other Microbial Community Members in Biogeochemical Transformations in Oil Reservoirs.</title>
        <authorList>
            <person name="Hu P."/>
            <person name="Tom L."/>
            <person name="Singh A."/>
            <person name="Thomas B.C."/>
            <person name="Baker B.J."/>
            <person name="Piceno Y.M."/>
            <person name="Andersen G.L."/>
            <person name="Banfield J.F."/>
        </authorList>
    </citation>
    <scope>NUCLEOTIDE SEQUENCE [LARGE SCALE GENOMIC DNA]</scope>
</reference>
<gene>
    <name evidence="1" type="ORF">XE03_0363</name>
</gene>
<dbReference type="AlphaFoldDB" id="A0A101I3K5"/>
<proteinExistence type="predicted"/>